<dbReference type="PROSITE" id="PS50075">
    <property type="entry name" value="CARRIER"/>
    <property type="match status" value="1"/>
</dbReference>
<dbReference type="Proteomes" id="UP000001349">
    <property type="component" value="Chromosome"/>
</dbReference>
<proteinExistence type="predicted"/>
<dbReference type="EMBL" id="CP001348">
    <property type="protein sequence ID" value="ACL77542.1"/>
    <property type="molecule type" value="Genomic_DNA"/>
</dbReference>
<protein>
    <recommendedName>
        <fullName evidence="1">Carrier domain-containing protein</fullName>
    </recommendedName>
</protein>
<dbReference type="SUPFAM" id="SSF47336">
    <property type="entry name" value="ACP-like"/>
    <property type="match status" value="1"/>
</dbReference>
<evidence type="ECO:0000259" key="1">
    <source>
        <dbReference type="PROSITE" id="PS50075"/>
    </source>
</evidence>
<dbReference type="KEGG" id="cce:Ccel_3253"/>
<evidence type="ECO:0000313" key="2">
    <source>
        <dbReference type="EMBL" id="ACL77542.1"/>
    </source>
</evidence>
<dbReference type="OrthoDB" id="9804551at2"/>
<dbReference type="RefSeq" id="WP_015926600.1">
    <property type="nucleotide sequence ID" value="NC_011898.1"/>
</dbReference>
<feature type="domain" description="Carrier" evidence="1">
    <location>
        <begin position="4"/>
        <end position="82"/>
    </location>
</feature>
<sequence>MNYSDYDKFLNILREMLYENLKDMEITLDSDLKEDLFLDSISFYTLIVSLEQAFNFTFSKVNIDADEFKTVRSMIAYMDLLRTSNQYNELEV</sequence>
<dbReference type="Pfam" id="PF00550">
    <property type="entry name" value="PP-binding"/>
    <property type="match status" value="1"/>
</dbReference>
<accession>B8I0Y6</accession>
<dbReference type="InterPro" id="IPR036736">
    <property type="entry name" value="ACP-like_sf"/>
</dbReference>
<dbReference type="AlphaFoldDB" id="B8I0Y6"/>
<gene>
    <name evidence="2" type="ordered locus">Ccel_3253</name>
</gene>
<dbReference type="HOGENOM" id="CLU_2408029_0_0_9"/>
<organism evidence="2 3">
    <name type="scientific">Ruminiclostridium cellulolyticum (strain ATCC 35319 / DSM 5812 / JCM 6584 / H10)</name>
    <name type="common">Clostridium cellulolyticum</name>
    <dbReference type="NCBI Taxonomy" id="394503"/>
    <lineage>
        <taxon>Bacteria</taxon>
        <taxon>Bacillati</taxon>
        <taxon>Bacillota</taxon>
        <taxon>Clostridia</taxon>
        <taxon>Eubacteriales</taxon>
        <taxon>Oscillospiraceae</taxon>
        <taxon>Ruminiclostridium</taxon>
    </lineage>
</organism>
<name>B8I0Y6_RUMCH</name>
<reference evidence="2 3" key="1">
    <citation type="submission" date="2009-01" db="EMBL/GenBank/DDBJ databases">
        <title>Complete sequence of Clostridium cellulolyticum H10.</title>
        <authorList>
            <consortium name="US DOE Joint Genome Institute"/>
            <person name="Lucas S."/>
            <person name="Copeland A."/>
            <person name="Lapidus A."/>
            <person name="Glavina del Rio T."/>
            <person name="Dalin E."/>
            <person name="Tice H."/>
            <person name="Bruce D."/>
            <person name="Goodwin L."/>
            <person name="Pitluck S."/>
            <person name="Chertkov O."/>
            <person name="Saunders E."/>
            <person name="Brettin T."/>
            <person name="Detter J.C."/>
            <person name="Han C."/>
            <person name="Larimer F."/>
            <person name="Land M."/>
            <person name="Hauser L."/>
            <person name="Kyrpides N."/>
            <person name="Ivanova N."/>
            <person name="Zhou J."/>
            <person name="Richardson P."/>
        </authorList>
    </citation>
    <scope>NUCLEOTIDE SEQUENCE [LARGE SCALE GENOMIC DNA]</scope>
    <source>
        <strain evidence="3">ATCC 35319 / DSM 5812 / JCM 6584 / H10</strain>
    </source>
</reference>
<evidence type="ECO:0000313" key="3">
    <source>
        <dbReference type="Proteomes" id="UP000001349"/>
    </source>
</evidence>
<dbReference type="InterPro" id="IPR009081">
    <property type="entry name" value="PP-bd_ACP"/>
</dbReference>
<dbReference type="Gene3D" id="1.10.1200.10">
    <property type="entry name" value="ACP-like"/>
    <property type="match status" value="1"/>
</dbReference>
<keyword evidence="3" id="KW-1185">Reference proteome</keyword>
<dbReference type="STRING" id="394503.Ccel_3253"/>